<sequence>MLATGKASKTINNLKMEEEVKLKNKRSFLKSPWLLLIVFIVAYGYTGFAAIMLKILGDNYTLLLVSIGMGLDCAAATLMLIWFVVFIIRLIKKLIKSNGRTKNKKE</sequence>
<feature type="transmembrane region" description="Helical" evidence="1">
    <location>
        <begin position="62"/>
        <end position="91"/>
    </location>
</feature>
<protein>
    <submittedName>
        <fullName evidence="2">Uncharacterized protein</fullName>
    </submittedName>
</protein>
<evidence type="ECO:0000313" key="3">
    <source>
        <dbReference type="Proteomes" id="UP000230779"/>
    </source>
</evidence>
<reference evidence="2 3" key="1">
    <citation type="submission" date="2017-09" db="EMBL/GenBank/DDBJ databases">
        <title>Depth-based differentiation of microbial function through sediment-hosted aquifers and enrichment of novel symbionts in the deep terrestrial subsurface.</title>
        <authorList>
            <person name="Probst A.J."/>
            <person name="Ladd B."/>
            <person name="Jarett J.K."/>
            <person name="Geller-Mcgrath D.E."/>
            <person name="Sieber C.M."/>
            <person name="Emerson J.B."/>
            <person name="Anantharaman K."/>
            <person name="Thomas B.C."/>
            <person name="Malmstrom R."/>
            <person name="Stieglmeier M."/>
            <person name="Klingl A."/>
            <person name="Woyke T."/>
            <person name="Ryan C.M."/>
            <person name="Banfield J.F."/>
        </authorList>
    </citation>
    <scope>NUCLEOTIDE SEQUENCE [LARGE SCALE GENOMIC DNA]</scope>
    <source>
        <strain evidence="2">CG_4_10_14_0_8_um_filter_42_10</strain>
    </source>
</reference>
<name>A0A2M7RH65_9BACT</name>
<feature type="transmembrane region" description="Helical" evidence="1">
    <location>
        <begin position="33"/>
        <end position="56"/>
    </location>
</feature>
<dbReference type="EMBL" id="PFMD01000058">
    <property type="protein sequence ID" value="PIY96099.1"/>
    <property type="molecule type" value="Genomic_DNA"/>
</dbReference>
<evidence type="ECO:0000313" key="2">
    <source>
        <dbReference type="EMBL" id="PIY96099.1"/>
    </source>
</evidence>
<dbReference type="Proteomes" id="UP000230779">
    <property type="component" value="Unassembled WGS sequence"/>
</dbReference>
<evidence type="ECO:0000256" key="1">
    <source>
        <dbReference type="SAM" id="Phobius"/>
    </source>
</evidence>
<organism evidence="2 3">
    <name type="scientific">Candidatus Kerfeldbacteria bacterium CG_4_10_14_0_8_um_filter_42_10</name>
    <dbReference type="NCBI Taxonomy" id="2014248"/>
    <lineage>
        <taxon>Bacteria</taxon>
        <taxon>Candidatus Kerfeldiibacteriota</taxon>
    </lineage>
</organism>
<gene>
    <name evidence="2" type="ORF">COY66_05080</name>
</gene>
<keyword evidence="1" id="KW-0472">Membrane</keyword>
<keyword evidence="1" id="KW-1133">Transmembrane helix</keyword>
<comment type="caution">
    <text evidence="2">The sequence shown here is derived from an EMBL/GenBank/DDBJ whole genome shotgun (WGS) entry which is preliminary data.</text>
</comment>
<dbReference type="AlphaFoldDB" id="A0A2M7RH65"/>
<keyword evidence="1" id="KW-0812">Transmembrane</keyword>
<proteinExistence type="predicted"/>
<accession>A0A2M7RH65</accession>